<feature type="region of interest" description="Disordered" evidence="1">
    <location>
        <begin position="41"/>
        <end position="64"/>
    </location>
</feature>
<organism evidence="2 3">
    <name type="scientific">Pleurodeles waltl</name>
    <name type="common">Iberian ribbed newt</name>
    <dbReference type="NCBI Taxonomy" id="8319"/>
    <lineage>
        <taxon>Eukaryota</taxon>
        <taxon>Metazoa</taxon>
        <taxon>Chordata</taxon>
        <taxon>Craniata</taxon>
        <taxon>Vertebrata</taxon>
        <taxon>Euteleostomi</taxon>
        <taxon>Amphibia</taxon>
        <taxon>Batrachia</taxon>
        <taxon>Caudata</taxon>
        <taxon>Salamandroidea</taxon>
        <taxon>Salamandridae</taxon>
        <taxon>Pleurodelinae</taxon>
        <taxon>Pleurodeles</taxon>
    </lineage>
</organism>
<proteinExistence type="predicted"/>
<evidence type="ECO:0000256" key="1">
    <source>
        <dbReference type="SAM" id="MobiDB-lite"/>
    </source>
</evidence>
<dbReference type="EMBL" id="JANPWB010000009">
    <property type="protein sequence ID" value="KAJ1148334.1"/>
    <property type="molecule type" value="Genomic_DNA"/>
</dbReference>
<comment type="caution">
    <text evidence="2">The sequence shown here is derived from an EMBL/GenBank/DDBJ whole genome shotgun (WGS) entry which is preliminary data.</text>
</comment>
<dbReference type="Proteomes" id="UP001066276">
    <property type="component" value="Chromosome 5"/>
</dbReference>
<name>A0AAV7R6A6_PLEWA</name>
<keyword evidence="3" id="KW-1185">Reference proteome</keyword>
<gene>
    <name evidence="2" type="ORF">NDU88_001171</name>
</gene>
<reference evidence="2" key="1">
    <citation type="journal article" date="2022" name="bioRxiv">
        <title>Sequencing and chromosome-scale assembly of the giantPleurodeles waltlgenome.</title>
        <authorList>
            <person name="Brown T."/>
            <person name="Elewa A."/>
            <person name="Iarovenko S."/>
            <person name="Subramanian E."/>
            <person name="Araus A.J."/>
            <person name="Petzold A."/>
            <person name="Susuki M."/>
            <person name="Suzuki K.-i.T."/>
            <person name="Hayashi T."/>
            <person name="Toyoda A."/>
            <person name="Oliveira C."/>
            <person name="Osipova E."/>
            <person name="Leigh N.D."/>
            <person name="Simon A."/>
            <person name="Yun M.H."/>
        </authorList>
    </citation>
    <scope>NUCLEOTIDE SEQUENCE</scope>
    <source>
        <strain evidence="2">20211129_DDA</strain>
        <tissue evidence="2">Liver</tissue>
    </source>
</reference>
<dbReference type="AlphaFoldDB" id="A0AAV7R6A6"/>
<evidence type="ECO:0000313" key="3">
    <source>
        <dbReference type="Proteomes" id="UP001066276"/>
    </source>
</evidence>
<accession>A0AAV7R6A6</accession>
<sequence length="109" mass="11906">MLKIMPDIWGTKILSAESRGCCCIPGQCLEVCCHERSPGLEKEDCQLPPLEDASATDPRDLPEGQDGVCLGTWASPYQRARQKSSQLLPVKLPYLMNHHGLQAAATKDG</sequence>
<evidence type="ECO:0000313" key="2">
    <source>
        <dbReference type="EMBL" id="KAJ1148334.1"/>
    </source>
</evidence>
<protein>
    <submittedName>
        <fullName evidence="2">Uncharacterized protein</fullName>
    </submittedName>
</protein>